<keyword evidence="8" id="KW-1185">Reference proteome</keyword>
<dbReference type="GO" id="GO:0015833">
    <property type="term" value="P:peptide transport"/>
    <property type="evidence" value="ECO:0007669"/>
    <property type="project" value="TreeGrafter"/>
</dbReference>
<dbReference type="PANTHER" id="PTHR30290">
    <property type="entry name" value="PERIPLASMIC BINDING COMPONENT OF ABC TRANSPORTER"/>
    <property type="match status" value="1"/>
</dbReference>
<evidence type="ECO:0000259" key="6">
    <source>
        <dbReference type="Pfam" id="PF00496"/>
    </source>
</evidence>
<dbReference type="InterPro" id="IPR000914">
    <property type="entry name" value="SBP_5_dom"/>
</dbReference>
<feature type="domain" description="Solute-binding protein family 5" evidence="6">
    <location>
        <begin position="83"/>
        <end position="524"/>
    </location>
</feature>
<dbReference type="RefSeq" id="WP_102768664.1">
    <property type="nucleotide sequence ID" value="NZ_POSP01000003.1"/>
</dbReference>
<comment type="caution">
    <text evidence="7">The sequence shown here is derived from an EMBL/GenBank/DDBJ whole genome shotgun (WGS) entry which is preliminary data.</text>
</comment>
<evidence type="ECO:0000256" key="3">
    <source>
        <dbReference type="ARBA" id="ARBA00022448"/>
    </source>
</evidence>
<dbReference type="SUPFAM" id="SSF53850">
    <property type="entry name" value="Periplasmic binding protein-like II"/>
    <property type="match status" value="1"/>
</dbReference>
<dbReference type="Gene3D" id="3.10.105.10">
    <property type="entry name" value="Dipeptide-binding Protein, Domain 3"/>
    <property type="match status" value="1"/>
</dbReference>
<evidence type="ECO:0000313" key="7">
    <source>
        <dbReference type="EMBL" id="PND38746.1"/>
    </source>
</evidence>
<dbReference type="PROSITE" id="PS51257">
    <property type="entry name" value="PROKAR_LIPOPROTEIN"/>
    <property type="match status" value="1"/>
</dbReference>
<dbReference type="Pfam" id="PF00496">
    <property type="entry name" value="SBP_bac_5"/>
    <property type="match status" value="1"/>
</dbReference>
<dbReference type="GO" id="GO:0043190">
    <property type="term" value="C:ATP-binding cassette (ABC) transporter complex"/>
    <property type="evidence" value="ECO:0007669"/>
    <property type="project" value="InterPro"/>
</dbReference>
<evidence type="ECO:0000256" key="5">
    <source>
        <dbReference type="SAM" id="SignalP"/>
    </source>
</evidence>
<dbReference type="PANTHER" id="PTHR30290:SF10">
    <property type="entry name" value="PERIPLASMIC OLIGOPEPTIDE-BINDING PROTEIN-RELATED"/>
    <property type="match status" value="1"/>
</dbReference>
<dbReference type="AlphaFoldDB" id="A0A2N8KZ57"/>
<evidence type="ECO:0000256" key="1">
    <source>
        <dbReference type="ARBA" id="ARBA00004196"/>
    </source>
</evidence>
<proteinExistence type="inferred from homology"/>
<dbReference type="Gene3D" id="3.40.190.10">
    <property type="entry name" value="Periplasmic binding protein-like II"/>
    <property type="match status" value="1"/>
</dbReference>
<name>A0A2N8KZ57_9BURK</name>
<feature type="chain" id="PRO_5014763668" evidence="5">
    <location>
        <begin position="30"/>
        <end position="611"/>
    </location>
</feature>
<protein>
    <submittedName>
        <fullName evidence="7">Bicyclomycin resistance protein</fullName>
    </submittedName>
</protein>
<comment type="subcellular location">
    <subcellularLocation>
        <location evidence="1">Cell envelope</location>
    </subcellularLocation>
</comment>
<evidence type="ECO:0000256" key="4">
    <source>
        <dbReference type="ARBA" id="ARBA00022729"/>
    </source>
</evidence>
<dbReference type="Proteomes" id="UP000235916">
    <property type="component" value="Unassembled WGS sequence"/>
</dbReference>
<keyword evidence="3" id="KW-0813">Transport</keyword>
<feature type="signal peptide" evidence="5">
    <location>
        <begin position="1"/>
        <end position="29"/>
    </location>
</feature>
<keyword evidence="4 5" id="KW-0732">Signal</keyword>
<dbReference type="GO" id="GO:0030288">
    <property type="term" value="C:outer membrane-bounded periplasmic space"/>
    <property type="evidence" value="ECO:0007669"/>
    <property type="project" value="UniProtKB-ARBA"/>
</dbReference>
<comment type="similarity">
    <text evidence="2">Belongs to the bacterial solute-binding protein 5 family.</text>
</comment>
<accession>A0A2N8KZ57</accession>
<organism evidence="7 8">
    <name type="scientific">Kinneretia aquatilis</name>
    <dbReference type="NCBI Taxonomy" id="2070761"/>
    <lineage>
        <taxon>Bacteria</taxon>
        <taxon>Pseudomonadati</taxon>
        <taxon>Pseudomonadota</taxon>
        <taxon>Betaproteobacteria</taxon>
        <taxon>Burkholderiales</taxon>
        <taxon>Sphaerotilaceae</taxon>
        <taxon>Roseateles</taxon>
    </lineage>
</organism>
<evidence type="ECO:0000313" key="8">
    <source>
        <dbReference type="Proteomes" id="UP000235916"/>
    </source>
</evidence>
<dbReference type="PIRSF" id="PIRSF002741">
    <property type="entry name" value="MppA"/>
    <property type="match status" value="1"/>
</dbReference>
<reference evidence="7 8" key="1">
    <citation type="submission" date="2018-01" db="EMBL/GenBank/DDBJ databases">
        <title>Draft genome sequence of Paucibacter aquatile CR182 isolated from freshwater of the Nakdong River.</title>
        <authorList>
            <person name="Choi A."/>
            <person name="Chung E.J."/>
        </authorList>
    </citation>
    <scope>NUCLEOTIDE SEQUENCE [LARGE SCALE GENOMIC DNA]</scope>
    <source>
        <strain evidence="7 8">CR182</strain>
    </source>
</reference>
<dbReference type="GO" id="GO:1904680">
    <property type="term" value="F:peptide transmembrane transporter activity"/>
    <property type="evidence" value="ECO:0007669"/>
    <property type="project" value="TreeGrafter"/>
</dbReference>
<evidence type="ECO:0000256" key="2">
    <source>
        <dbReference type="ARBA" id="ARBA00005695"/>
    </source>
</evidence>
<dbReference type="OrthoDB" id="9801912at2"/>
<sequence length="611" mass="68530">MLWKRLPASTRRLVQALAAGLLGCSAALAAPETGPAHVLRMAFPIAETSLDPAQINDEYSSEIVSNIFESPLVYDYLARPVQLKPLTAAALPEVSADFKQFTLRIKPGIHFAADPAFKGLKPGEKRELVAADYAYALKRHFDPRLRSPHFANLESEQILGLAALRERSVKSGKPFDYDAPVEGLQTPDRYTLVIKLGRPSPRFAHRLAQPMSLALAREVVEAYGDNIGEHPVGTGPFVLKDWRRASRLVLERNPGFREAYFDESPAPDDAAAQAVARELKGRRLPLVDRVELSIVTENQPRWLAYLGGDFDFLVVPNEYAALAAPGGQLAPHLAKRGMRLHRNLLSDVIFSYFNMEDPVVGGYTPEKVALRRAIGLGYDNEEEIRSVRRGQAIPAQSIVTPNTFGYQAQFKTEMSEYKLAKARALLDLYGYTDKDGDGWRDLPDGSPLRLEYHTQPDSNSRAFNELWRKHMAALQIQIEFKVANWPDHMKAARAGRLMIWMLSWTADMPDADSLLATAYGPAKGEDNLSRFSLPEYDRLVQRSQSMADGPERQAVIQEAERLLTAYMPMKAHVHRIRLRLAQPWLKGYLPHPFLQGFWRFLDSQPPAGKKS</sequence>
<dbReference type="EMBL" id="POSP01000003">
    <property type="protein sequence ID" value="PND38746.1"/>
    <property type="molecule type" value="Genomic_DNA"/>
</dbReference>
<gene>
    <name evidence="7" type="ORF">C1O66_15255</name>
</gene>
<dbReference type="InterPro" id="IPR039424">
    <property type="entry name" value="SBP_5"/>
</dbReference>
<dbReference type="InterPro" id="IPR030678">
    <property type="entry name" value="Peptide/Ni-bd"/>
</dbReference>